<dbReference type="KEGG" id="apro:F751_2411"/>
<sequence>MSQQRKIGNLKAKDIETALRTEASALTQIHVTVTKQLARLVMEEHFLAQMLRDAEQEEQELERQPTDAGSQERTMR</sequence>
<feature type="region of interest" description="Disordered" evidence="1">
    <location>
        <begin position="53"/>
        <end position="76"/>
    </location>
</feature>
<evidence type="ECO:0000313" key="3">
    <source>
        <dbReference type="Proteomes" id="UP000028924"/>
    </source>
</evidence>
<dbReference type="RefSeq" id="XP_011397581.1">
    <property type="nucleotide sequence ID" value="XM_011399279.1"/>
</dbReference>
<evidence type="ECO:0000256" key="1">
    <source>
        <dbReference type="SAM" id="MobiDB-lite"/>
    </source>
</evidence>
<organism evidence="2 3">
    <name type="scientific">Auxenochlorella protothecoides</name>
    <name type="common">Green microalga</name>
    <name type="synonym">Chlorella protothecoides</name>
    <dbReference type="NCBI Taxonomy" id="3075"/>
    <lineage>
        <taxon>Eukaryota</taxon>
        <taxon>Viridiplantae</taxon>
        <taxon>Chlorophyta</taxon>
        <taxon>core chlorophytes</taxon>
        <taxon>Trebouxiophyceae</taxon>
        <taxon>Chlorellales</taxon>
        <taxon>Chlorellaceae</taxon>
        <taxon>Auxenochlorella</taxon>
    </lineage>
</organism>
<keyword evidence="3" id="KW-1185">Reference proteome</keyword>
<name>A0A087SG39_AUXPR</name>
<evidence type="ECO:0000313" key="2">
    <source>
        <dbReference type="EMBL" id="KFM24693.1"/>
    </source>
</evidence>
<dbReference type="EMBL" id="KL662109">
    <property type="protein sequence ID" value="KFM24693.1"/>
    <property type="molecule type" value="Genomic_DNA"/>
</dbReference>
<proteinExistence type="predicted"/>
<feature type="compositionally biased region" description="Polar residues" evidence="1">
    <location>
        <begin position="67"/>
        <end position="76"/>
    </location>
</feature>
<dbReference type="Proteomes" id="UP000028924">
    <property type="component" value="Unassembled WGS sequence"/>
</dbReference>
<dbReference type="AlphaFoldDB" id="A0A087SG39"/>
<protein>
    <submittedName>
        <fullName evidence="2">Uncharacterized protein</fullName>
    </submittedName>
</protein>
<accession>A0A087SG39</accession>
<gene>
    <name evidence="2" type="ORF">F751_2411</name>
</gene>
<dbReference type="GeneID" id="23613802"/>
<reference evidence="2 3" key="1">
    <citation type="journal article" date="2014" name="BMC Genomics">
        <title>Oil accumulation mechanisms of the oleaginous microalga Chlorella protothecoides revealed through its genome, transcriptomes, and proteomes.</title>
        <authorList>
            <person name="Gao C."/>
            <person name="Wang Y."/>
            <person name="Shen Y."/>
            <person name="Yan D."/>
            <person name="He X."/>
            <person name="Dai J."/>
            <person name="Wu Q."/>
        </authorList>
    </citation>
    <scope>NUCLEOTIDE SEQUENCE [LARGE SCALE GENOMIC DNA]</scope>
    <source>
        <strain evidence="2 3">0710</strain>
    </source>
</reference>